<dbReference type="HOGENOM" id="CLU_082632_5_2_4"/>
<gene>
    <name evidence="11" type="ORF">HMPREF9440_01663</name>
</gene>
<dbReference type="Proteomes" id="UP000004956">
    <property type="component" value="Unassembled WGS sequence"/>
</dbReference>
<keyword evidence="8" id="KW-0411">Iron-sulfur</keyword>
<keyword evidence="12" id="KW-1185">Reference proteome</keyword>
<keyword evidence="7" id="KW-0408">Iron</keyword>
<dbReference type="PANTHER" id="PTHR23426">
    <property type="entry name" value="FERREDOXIN/ADRENODOXIN"/>
    <property type="match status" value="1"/>
</dbReference>
<feature type="domain" description="2Fe-2S ferredoxin-type" evidence="10">
    <location>
        <begin position="2"/>
        <end position="104"/>
    </location>
</feature>
<evidence type="ECO:0000256" key="8">
    <source>
        <dbReference type="ARBA" id="ARBA00023014"/>
    </source>
</evidence>
<dbReference type="OrthoDB" id="9793027at2"/>
<dbReference type="InterPro" id="IPR012675">
    <property type="entry name" value="Beta-grasp_dom_sf"/>
</dbReference>
<dbReference type="EMBL" id="AFBQ01000252">
    <property type="protein sequence ID" value="EHY30960.1"/>
    <property type="molecule type" value="Genomic_DNA"/>
</dbReference>
<evidence type="ECO:0000313" key="12">
    <source>
        <dbReference type="Proteomes" id="UP000004956"/>
    </source>
</evidence>
<evidence type="ECO:0000256" key="9">
    <source>
        <dbReference type="ARBA" id="ARBA00034078"/>
    </source>
</evidence>
<dbReference type="NCBIfam" id="TIGR02007">
    <property type="entry name" value="fdx_isc"/>
    <property type="match status" value="1"/>
</dbReference>
<dbReference type="RefSeq" id="WP_008542717.1">
    <property type="nucleotide sequence ID" value="NZ_JH604985.1"/>
</dbReference>
<evidence type="ECO:0000256" key="4">
    <source>
        <dbReference type="ARBA" id="ARBA00022714"/>
    </source>
</evidence>
<organism evidence="11 12">
    <name type="scientific">Sutterella parvirubra YIT 11816</name>
    <dbReference type="NCBI Taxonomy" id="762967"/>
    <lineage>
        <taxon>Bacteria</taxon>
        <taxon>Pseudomonadati</taxon>
        <taxon>Pseudomonadota</taxon>
        <taxon>Betaproteobacteria</taxon>
        <taxon>Burkholderiales</taxon>
        <taxon>Sutterellaceae</taxon>
        <taxon>Sutterella</taxon>
    </lineage>
</organism>
<sequence>MPKITVLPHAELCPEGTSFEVPVGANLARALLENGIKIEHACEFSCACSTCHVYVREGLETLNEPEDNELDHLDAAWGAGLYSRLSCQTTVGEADITVEIPKYSRNHAKEH</sequence>
<evidence type="ECO:0000256" key="5">
    <source>
        <dbReference type="ARBA" id="ARBA00022723"/>
    </source>
</evidence>
<dbReference type="GO" id="GO:0009055">
    <property type="term" value="F:electron transfer activity"/>
    <property type="evidence" value="ECO:0007669"/>
    <property type="project" value="InterPro"/>
</dbReference>
<dbReference type="PRINTS" id="PR00355">
    <property type="entry name" value="ADRENODOXIN"/>
</dbReference>
<dbReference type="InterPro" id="IPR001055">
    <property type="entry name" value="Adrenodoxin-like"/>
</dbReference>
<keyword evidence="3" id="KW-0813">Transport</keyword>
<dbReference type="PROSITE" id="PS00814">
    <property type="entry name" value="ADX"/>
    <property type="match status" value="1"/>
</dbReference>
<keyword evidence="5" id="KW-0479">Metal-binding</keyword>
<reference evidence="11 12" key="1">
    <citation type="submission" date="2011-11" db="EMBL/GenBank/DDBJ databases">
        <authorList>
            <person name="Weinstock G."/>
            <person name="Sodergren E."/>
            <person name="Clifton S."/>
            <person name="Fulton L."/>
            <person name="Fulton B."/>
            <person name="Courtney L."/>
            <person name="Fronick C."/>
            <person name="Harrison M."/>
            <person name="Strong C."/>
            <person name="Farmer C."/>
            <person name="Delahaunty K."/>
            <person name="Markovic C."/>
            <person name="Hall O."/>
            <person name="Minx P."/>
            <person name="Tomlinson C."/>
            <person name="Mitreva M."/>
            <person name="Hou S."/>
            <person name="Chen J."/>
            <person name="Wollam A."/>
            <person name="Pepin K.H."/>
            <person name="Johnson M."/>
            <person name="Bhonagiri V."/>
            <person name="Zhang X."/>
            <person name="Suruliraj S."/>
            <person name="Warren W."/>
            <person name="Chinwalla A."/>
            <person name="Mardis E.R."/>
            <person name="Wilson R.K."/>
        </authorList>
    </citation>
    <scope>NUCLEOTIDE SEQUENCE [LARGE SCALE GENOMIC DNA]</scope>
    <source>
        <strain evidence="11 12">YIT 11816</strain>
    </source>
</reference>
<dbReference type="PROSITE" id="PS51085">
    <property type="entry name" value="2FE2S_FER_2"/>
    <property type="match status" value="1"/>
</dbReference>
<proteinExistence type="inferred from homology"/>
<evidence type="ECO:0000313" key="11">
    <source>
        <dbReference type="EMBL" id="EHY30960.1"/>
    </source>
</evidence>
<evidence type="ECO:0000259" key="10">
    <source>
        <dbReference type="PROSITE" id="PS51085"/>
    </source>
</evidence>
<dbReference type="GO" id="GO:0051537">
    <property type="term" value="F:2 iron, 2 sulfur cluster binding"/>
    <property type="evidence" value="ECO:0007669"/>
    <property type="project" value="UniProtKB-KW"/>
</dbReference>
<evidence type="ECO:0000256" key="1">
    <source>
        <dbReference type="ARBA" id="ARBA00010914"/>
    </source>
</evidence>
<evidence type="ECO:0000256" key="7">
    <source>
        <dbReference type="ARBA" id="ARBA00023004"/>
    </source>
</evidence>
<keyword evidence="4" id="KW-0001">2Fe-2S</keyword>
<dbReference type="SUPFAM" id="SSF54292">
    <property type="entry name" value="2Fe-2S ferredoxin-like"/>
    <property type="match status" value="1"/>
</dbReference>
<dbReference type="PANTHER" id="PTHR23426:SF65">
    <property type="entry name" value="FERREDOXIN-2, MITOCHONDRIAL"/>
    <property type="match status" value="1"/>
</dbReference>
<dbReference type="CDD" id="cd00207">
    <property type="entry name" value="fer2"/>
    <property type="match status" value="1"/>
</dbReference>
<accession>H3KFZ1</accession>
<dbReference type="InterPro" id="IPR001041">
    <property type="entry name" value="2Fe-2S_ferredoxin-type"/>
</dbReference>
<dbReference type="InterPro" id="IPR036010">
    <property type="entry name" value="2Fe-2S_ferredoxin-like_sf"/>
</dbReference>
<evidence type="ECO:0000256" key="2">
    <source>
        <dbReference type="ARBA" id="ARBA00019395"/>
    </source>
</evidence>
<evidence type="ECO:0000256" key="3">
    <source>
        <dbReference type="ARBA" id="ARBA00022448"/>
    </source>
</evidence>
<name>H3KFZ1_9BURK</name>
<dbReference type="AlphaFoldDB" id="H3KFZ1"/>
<comment type="cofactor">
    <cofactor evidence="9">
        <name>[2Fe-2S] cluster</name>
        <dbReference type="ChEBI" id="CHEBI:190135"/>
    </cofactor>
</comment>
<comment type="similarity">
    <text evidence="1">Belongs to the adrenodoxin/putidaredoxin family.</text>
</comment>
<dbReference type="Pfam" id="PF00111">
    <property type="entry name" value="Fer2"/>
    <property type="match status" value="1"/>
</dbReference>
<comment type="caution">
    <text evidence="11">The sequence shown here is derived from an EMBL/GenBank/DDBJ whole genome shotgun (WGS) entry which is preliminary data.</text>
</comment>
<dbReference type="GO" id="GO:0140647">
    <property type="term" value="P:P450-containing electron transport chain"/>
    <property type="evidence" value="ECO:0007669"/>
    <property type="project" value="InterPro"/>
</dbReference>
<dbReference type="STRING" id="762967.HMPREF9440_01663"/>
<dbReference type="InterPro" id="IPR011536">
    <property type="entry name" value="Fdx_isc"/>
</dbReference>
<evidence type="ECO:0000256" key="6">
    <source>
        <dbReference type="ARBA" id="ARBA00022982"/>
    </source>
</evidence>
<dbReference type="InterPro" id="IPR018298">
    <property type="entry name" value="Adrenodoxin_Fe-S_BS"/>
</dbReference>
<protein>
    <recommendedName>
        <fullName evidence="2">2Fe-2S ferredoxin</fullName>
    </recommendedName>
</protein>
<dbReference type="Gene3D" id="3.10.20.30">
    <property type="match status" value="1"/>
</dbReference>
<dbReference type="GO" id="GO:0046872">
    <property type="term" value="F:metal ion binding"/>
    <property type="evidence" value="ECO:0007669"/>
    <property type="project" value="UniProtKB-KW"/>
</dbReference>
<keyword evidence="6" id="KW-0249">Electron transport</keyword>
<dbReference type="PATRIC" id="fig|762967.3.peg.1307"/>